<proteinExistence type="inferred from homology"/>
<feature type="domain" description="T-SNARE coiled-coil homology" evidence="8">
    <location>
        <begin position="93"/>
        <end position="155"/>
    </location>
</feature>
<feature type="transmembrane region" description="Helical" evidence="7">
    <location>
        <begin position="168"/>
        <end position="188"/>
    </location>
</feature>
<comment type="similarity">
    <text evidence="2">Belongs to the syntaxin family.</text>
</comment>
<dbReference type="EMBL" id="LNIX01000001">
    <property type="protein sequence ID" value="OXA61969.1"/>
    <property type="molecule type" value="Genomic_DNA"/>
</dbReference>
<gene>
    <name evidence="9" type="ORF">Fcan01_01566</name>
</gene>
<dbReference type="GO" id="GO:0006906">
    <property type="term" value="P:vesicle fusion"/>
    <property type="evidence" value="ECO:0007669"/>
    <property type="project" value="TreeGrafter"/>
</dbReference>
<organism evidence="9 10">
    <name type="scientific">Folsomia candida</name>
    <name type="common">Springtail</name>
    <dbReference type="NCBI Taxonomy" id="158441"/>
    <lineage>
        <taxon>Eukaryota</taxon>
        <taxon>Metazoa</taxon>
        <taxon>Ecdysozoa</taxon>
        <taxon>Arthropoda</taxon>
        <taxon>Hexapoda</taxon>
        <taxon>Collembola</taxon>
        <taxon>Entomobryomorpha</taxon>
        <taxon>Isotomoidea</taxon>
        <taxon>Isotomidae</taxon>
        <taxon>Proisotominae</taxon>
        <taxon>Folsomia</taxon>
    </lineage>
</organism>
<reference evidence="9 10" key="1">
    <citation type="submission" date="2015-12" db="EMBL/GenBank/DDBJ databases">
        <title>The genome of Folsomia candida.</title>
        <authorList>
            <person name="Faddeeva A."/>
            <person name="Derks M.F."/>
            <person name="Anvar Y."/>
            <person name="Smit S."/>
            <person name="Van Straalen N."/>
            <person name="Roelofs D."/>
        </authorList>
    </citation>
    <scope>NUCLEOTIDE SEQUENCE [LARGE SCALE GENOMIC DNA]</scope>
    <source>
        <strain evidence="9 10">VU population</strain>
        <tissue evidence="9">Whole body</tissue>
    </source>
</reference>
<keyword evidence="10" id="KW-1185">Reference proteome</keyword>
<dbReference type="Proteomes" id="UP000198287">
    <property type="component" value="Unassembled WGS sequence"/>
</dbReference>
<dbReference type="GO" id="GO:0005484">
    <property type="term" value="F:SNAP receptor activity"/>
    <property type="evidence" value="ECO:0007669"/>
    <property type="project" value="InterPro"/>
</dbReference>
<keyword evidence="6 7" id="KW-0472">Membrane</keyword>
<evidence type="ECO:0000259" key="8">
    <source>
        <dbReference type="PROSITE" id="PS50192"/>
    </source>
</evidence>
<sequence length="190" mass="21937">MEEDDIERMMPDSEIYQRVKMSQHQALTKDLTNLITEYTTVQEDYTEKIKAKIRRQLPDNGINFDVETLMDQGNISALMQGIVMEEEQARGTIHFIQARHSEIIKLEKSVKELNNLFVDVSNLTEQQSEILDNIGYNMEFSKEKVGTATSDVRLAHEYTRKDRKKKMAMAMCFVIVGIIAIMSIANFFGF</sequence>
<dbReference type="OMA" id="NSVEYFA"/>
<dbReference type="InterPro" id="IPR006011">
    <property type="entry name" value="Syntaxin_N"/>
</dbReference>
<dbReference type="GO" id="GO:0006886">
    <property type="term" value="P:intracellular protein transport"/>
    <property type="evidence" value="ECO:0007669"/>
    <property type="project" value="InterPro"/>
</dbReference>
<dbReference type="SUPFAM" id="SSF47661">
    <property type="entry name" value="t-snare proteins"/>
    <property type="match status" value="1"/>
</dbReference>
<dbReference type="GO" id="GO:0006887">
    <property type="term" value="P:exocytosis"/>
    <property type="evidence" value="ECO:0007669"/>
    <property type="project" value="TreeGrafter"/>
</dbReference>
<evidence type="ECO:0000256" key="1">
    <source>
        <dbReference type="ARBA" id="ARBA00004211"/>
    </source>
</evidence>
<evidence type="ECO:0000256" key="4">
    <source>
        <dbReference type="ARBA" id="ARBA00022775"/>
    </source>
</evidence>
<dbReference type="InterPro" id="IPR045242">
    <property type="entry name" value="Syntaxin"/>
</dbReference>
<accession>A0A226EWQ3</accession>
<dbReference type="GO" id="GO:0012505">
    <property type="term" value="C:endomembrane system"/>
    <property type="evidence" value="ECO:0007669"/>
    <property type="project" value="TreeGrafter"/>
</dbReference>
<evidence type="ECO:0000256" key="5">
    <source>
        <dbReference type="ARBA" id="ARBA00022989"/>
    </source>
</evidence>
<keyword evidence="4" id="KW-0532">Neurotransmitter transport</keyword>
<dbReference type="GO" id="GO:0005886">
    <property type="term" value="C:plasma membrane"/>
    <property type="evidence" value="ECO:0007669"/>
    <property type="project" value="TreeGrafter"/>
</dbReference>
<evidence type="ECO:0000256" key="7">
    <source>
        <dbReference type="SAM" id="Phobius"/>
    </source>
</evidence>
<dbReference type="Pfam" id="PF05739">
    <property type="entry name" value="SNARE"/>
    <property type="match status" value="1"/>
</dbReference>
<evidence type="ECO:0000256" key="3">
    <source>
        <dbReference type="ARBA" id="ARBA00022692"/>
    </source>
</evidence>
<comment type="caution">
    <text evidence="9">The sequence shown here is derived from an EMBL/GenBank/DDBJ whole genome shotgun (WGS) entry which is preliminary data.</text>
</comment>
<dbReference type="GO" id="GO:0048278">
    <property type="term" value="P:vesicle docking"/>
    <property type="evidence" value="ECO:0007669"/>
    <property type="project" value="TreeGrafter"/>
</dbReference>
<dbReference type="Pfam" id="PF00804">
    <property type="entry name" value="Syntaxin"/>
    <property type="match status" value="1"/>
</dbReference>
<dbReference type="Gene3D" id="1.20.58.70">
    <property type="match status" value="1"/>
</dbReference>
<dbReference type="InterPro" id="IPR010989">
    <property type="entry name" value="SNARE"/>
</dbReference>
<dbReference type="OrthoDB" id="10255013at2759"/>
<evidence type="ECO:0000313" key="9">
    <source>
        <dbReference type="EMBL" id="OXA61969.1"/>
    </source>
</evidence>
<dbReference type="GO" id="GO:0000149">
    <property type="term" value="F:SNARE binding"/>
    <property type="evidence" value="ECO:0007669"/>
    <property type="project" value="TreeGrafter"/>
</dbReference>
<dbReference type="Gene3D" id="1.20.5.110">
    <property type="match status" value="1"/>
</dbReference>
<keyword evidence="5 7" id="KW-1133">Transmembrane helix</keyword>
<evidence type="ECO:0000256" key="6">
    <source>
        <dbReference type="ARBA" id="ARBA00023136"/>
    </source>
</evidence>
<dbReference type="AlphaFoldDB" id="A0A226EWQ3"/>
<name>A0A226EWQ3_FOLCA</name>
<dbReference type="PANTHER" id="PTHR19957:SF307">
    <property type="entry name" value="PROTEIN SSO1-RELATED"/>
    <property type="match status" value="1"/>
</dbReference>
<dbReference type="PANTHER" id="PTHR19957">
    <property type="entry name" value="SYNTAXIN"/>
    <property type="match status" value="1"/>
</dbReference>
<comment type="subcellular location">
    <subcellularLocation>
        <location evidence="1">Membrane</location>
        <topology evidence="1">Single-pass type IV membrane protein</topology>
    </subcellularLocation>
</comment>
<keyword evidence="3 7" id="KW-0812">Transmembrane</keyword>
<keyword evidence="4" id="KW-0813">Transport</keyword>
<dbReference type="GO" id="GO:0006836">
    <property type="term" value="P:neurotransmitter transport"/>
    <property type="evidence" value="ECO:0007669"/>
    <property type="project" value="UniProtKB-KW"/>
</dbReference>
<dbReference type="STRING" id="158441.A0A226EWQ3"/>
<evidence type="ECO:0000313" key="10">
    <source>
        <dbReference type="Proteomes" id="UP000198287"/>
    </source>
</evidence>
<dbReference type="PROSITE" id="PS00914">
    <property type="entry name" value="SYNTAXIN"/>
    <property type="match status" value="1"/>
</dbReference>
<dbReference type="InterPro" id="IPR000727">
    <property type="entry name" value="T_SNARE_dom"/>
</dbReference>
<evidence type="ECO:0000256" key="2">
    <source>
        <dbReference type="ARBA" id="ARBA00009063"/>
    </source>
</evidence>
<dbReference type="GO" id="GO:0031201">
    <property type="term" value="C:SNARE complex"/>
    <property type="evidence" value="ECO:0007669"/>
    <property type="project" value="TreeGrafter"/>
</dbReference>
<dbReference type="InterPro" id="IPR006012">
    <property type="entry name" value="Syntaxin/epimorphin_CS"/>
</dbReference>
<dbReference type="SMART" id="SM00397">
    <property type="entry name" value="t_SNARE"/>
    <property type="match status" value="1"/>
</dbReference>
<dbReference type="CDD" id="cd15848">
    <property type="entry name" value="SNARE_syntaxin1-like"/>
    <property type="match status" value="1"/>
</dbReference>
<dbReference type="PROSITE" id="PS50192">
    <property type="entry name" value="T_SNARE"/>
    <property type="match status" value="1"/>
</dbReference>
<protein>
    <submittedName>
        <fullName evidence="9">Syntaxin-1A</fullName>
    </submittedName>
</protein>